<dbReference type="GO" id="GO:0005739">
    <property type="term" value="C:mitochondrion"/>
    <property type="evidence" value="ECO:0007669"/>
    <property type="project" value="UniProtKB-SubCell"/>
</dbReference>
<keyword evidence="4" id="KW-0809">Transit peptide</keyword>
<dbReference type="InterPro" id="IPR029061">
    <property type="entry name" value="THDP-binding"/>
</dbReference>
<dbReference type="SUPFAM" id="SSF52518">
    <property type="entry name" value="Thiamin diphosphate-binding fold (THDP-binding)"/>
    <property type="match status" value="1"/>
</dbReference>
<dbReference type="NCBIfam" id="NF008854">
    <property type="entry name" value="PRK11892.1"/>
    <property type="match status" value="1"/>
</dbReference>
<dbReference type="VEuPathDB" id="TriTrypDB:Tc_MARK_5059"/>
<dbReference type="VEuPathDB" id="TriTrypDB:TcCLB.510091.80"/>
<evidence type="ECO:0000256" key="2">
    <source>
        <dbReference type="ARBA" id="ARBA00004173"/>
    </source>
</evidence>
<evidence type="ECO:0000256" key="5">
    <source>
        <dbReference type="ARBA" id="ARBA00022958"/>
    </source>
</evidence>
<evidence type="ECO:0000313" key="13">
    <source>
        <dbReference type="Proteomes" id="UP000246078"/>
    </source>
</evidence>
<dbReference type="SMR" id="A0A2V2X2Y1"/>
<reference evidence="12 13" key="1">
    <citation type="journal article" date="2018" name="Microb. Genom.">
        <title>Expanding an expanded genome: long-read sequencing of Trypanosoma cruzi.</title>
        <authorList>
            <person name="Berna L."/>
            <person name="Rodriguez M."/>
            <person name="Chiribao M.L."/>
            <person name="Parodi-Talice A."/>
            <person name="Pita S."/>
            <person name="Rijo G."/>
            <person name="Alvarez-Valin F."/>
            <person name="Robello C."/>
        </authorList>
    </citation>
    <scope>NUCLEOTIDE SEQUENCE [LARGE SCALE GENOMIC DNA]</scope>
    <source>
        <strain evidence="12 13">TCC</strain>
    </source>
</reference>
<dbReference type="Gene3D" id="3.40.50.920">
    <property type="match status" value="1"/>
</dbReference>
<dbReference type="SMART" id="SM00861">
    <property type="entry name" value="Transket_pyr"/>
    <property type="match status" value="1"/>
</dbReference>
<sequence length="347" mass="37850">MRRLTVSRLFSAAVTTRALTTLTVREALNKALDEEMERDNKVFILGEEVGQYQGAYKVTKGLLDKYGTSRVIDMPITEHGFTGMAVGAAMSGMRPVCEFMTMNFAMQAIDQIVNSAAKGHYMSGGQLLCPVVFRGPNGASAGVAAQHSQCFASWYASVPGLKVFAPYNSEDARGMIKTAIRDENPVVVLEHELMYGESFSVSDEAMGEDFLIPWGKAKVERVGQHISMIGFSRGVELCLKAADQLAKEGIEAEVINLRSLRPLDRRTIIESIMKTGHAMTVDESFPVCNIGAEICAVVMESEAFDYLDAPMERVSCADCPTPYAKDLELASQPQVSDVLAVAHRVLS</sequence>
<dbReference type="VEuPathDB" id="TriTrypDB:TcCLB.510421.320"/>
<feature type="domain" description="Transketolase-like pyrimidine-binding" evidence="11">
    <location>
        <begin position="22"/>
        <end position="197"/>
    </location>
</feature>
<evidence type="ECO:0000256" key="8">
    <source>
        <dbReference type="ARBA" id="ARBA00023128"/>
    </source>
</evidence>
<comment type="subcellular location">
    <subcellularLocation>
        <location evidence="2">Mitochondrion</location>
    </subcellularLocation>
</comment>
<dbReference type="GO" id="GO:0004739">
    <property type="term" value="F:pyruvate dehydrogenase (acetyl-transferring) activity"/>
    <property type="evidence" value="ECO:0007669"/>
    <property type="project" value="UniProtKB-UniRule"/>
</dbReference>
<dbReference type="InterPro" id="IPR009014">
    <property type="entry name" value="Transketo_C/PFOR_II"/>
</dbReference>
<dbReference type="PANTHER" id="PTHR11624:SF96">
    <property type="entry name" value="PYRUVATE DEHYDROGENASE E1 COMPONENT SUBUNIT BETA, MITOCHONDRIAL"/>
    <property type="match status" value="1"/>
</dbReference>
<dbReference type="SUPFAM" id="SSF52922">
    <property type="entry name" value="TK C-terminal domain-like"/>
    <property type="match status" value="1"/>
</dbReference>
<dbReference type="VEuPathDB" id="TriTrypDB:TCDM_03948"/>
<dbReference type="GO" id="GO:0006086">
    <property type="term" value="P:pyruvate decarboxylation to acetyl-CoA"/>
    <property type="evidence" value="ECO:0007669"/>
    <property type="project" value="InterPro"/>
</dbReference>
<dbReference type="PANTHER" id="PTHR11624">
    <property type="entry name" value="DEHYDROGENASE RELATED"/>
    <property type="match status" value="1"/>
</dbReference>
<comment type="catalytic activity">
    <reaction evidence="10">
        <text>N(6)-[(R)-lipoyl]-L-lysyl-[protein] + pyruvate + H(+) = N(6)-[(R)-S(8)-acetyldihydrolipoyl]-L-lysyl-[protein] + CO2</text>
        <dbReference type="Rhea" id="RHEA:19189"/>
        <dbReference type="Rhea" id="RHEA-COMP:10474"/>
        <dbReference type="Rhea" id="RHEA-COMP:10478"/>
        <dbReference type="ChEBI" id="CHEBI:15361"/>
        <dbReference type="ChEBI" id="CHEBI:15378"/>
        <dbReference type="ChEBI" id="CHEBI:16526"/>
        <dbReference type="ChEBI" id="CHEBI:83099"/>
        <dbReference type="ChEBI" id="CHEBI:83111"/>
        <dbReference type="EC" id="1.2.4.1"/>
    </reaction>
</comment>
<accession>A0A2V2X2Y1</accession>
<dbReference type="VEuPathDB" id="TriTrypDB:TcBrA4_0082670"/>
<organism evidence="12 13">
    <name type="scientific">Trypanosoma cruzi</name>
    <dbReference type="NCBI Taxonomy" id="5693"/>
    <lineage>
        <taxon>Eukaryota</taxon>
        <taxon>Discoba</taxon>
        <taxon>Euglenozoa</taxon>
        <taxon>Kinetoplastea</taxon>
        <taxon>Metakinetoplastina</taxon>
        <taxon>Trypanosomatida</taxon>
        <taxon>Trypanosomatidae</taxon>
        <taxon>Trypanosoma</taxon>
        <taxon>Schizotrypanum</taxon>
    </lineage>
</organism>
<dbReference type="VEuPathDB" id="TriTrypDB:C4B63_11g74"/>
<dbReference type="NCBIfam" id="NF006667">
    <property type="entry name" value="PRK09212.1"/>
    <property type="match status" value="1"/>
</dbReference>
<keyword evidence="8" id="KW-0496">Mitochondrion</keyword>
<dbReference type="Gene3D" id="3.40.50.970">
    <property type="match status" value="1"/>
</dbReference>
<evidence type="ECO:0000259" key="11">
    <source>
        <dbReference type="SMART" id="SM00861"/>
    </source>
</evidence>
<dbReference type="Pfam" id="PF02780">
    <property type="entry name" value="Transketolase_C"/>
    <property type="match status" value="1"/>
</dbReference>
<dbReference type="VEuPathDB" id="TriTrypDB:TcG_03678"/>
<dbReference type="Proteomes" id="UP000246078">
    <property type="component" value="Unassembled WGS sequence"/>
</dbReference>
<dbReference type="VEuPathDB" id="TriTrypDB:TcCL_NonESM05359"/>
<dbReference type="OMA" id="LPLDTCF"/>
<dbReference type="Pfam" id="PF02779">
    <property type="entry name" value="Transket_pyr"/>
    <property type="match status" value="1"/>
</dbReference>
<dbReference type="InterPro" id="IPR033248">
    <property type="entry name" value="Transketolase_C"/>
</dbReference>
<evidence type="ECO:0000313" key="12">
    <source>
        <dbReference type="EMBL" id="PWV13094.1"/>
    </source>
</evidence>
<keyword evidence="5" id="KW-0630">Potassium</keyword>
<dbReference type="VEuPathDB" id="TriTrypDB:TCSYLVIO_006357"/>
<dbReference type="AlphaFoldDB" id="A0A2V2X2Y1"/>
<dbReference type="EMBL" id="PRFC01000045">
    <property type="protein sequence ID" value="PWV13094.1"/>
    <property type="molecule type" value="Genomic_DNA"/>
</dbReference>
<gene>
    <name evidence="12" type="ORF">C3747_45g244</name>
</gene>
<protein>
    <recommendedName>
        <fullName evidence="10">Pyruvate dehydrogenase E1 component subunit beta</fullName>
        <ecNumber evidence="10">1.2.4.1</ecNumber>
    </recommendedName>
</protein>
<dbReference type="InterPro" id="IPR027110">
    <property type="entry name" value="PDHB_mito-type"/>
</dbReference>
<evidence type="ECO:0000256" key="6">
    <source>
        <dbReference type="ARBA" id="ARBA00023002"/>
    </source>
</evidence>
<keyword evidence="3" id="KW-0479">Metal-binding</keyword>
<evidence type="ECO:0000256" key="10">
    <source>
        <dbReference type="RuleBase" id="RU364074"/>
    </source>
</evidence>
<dbReference type="FunFam" id="3.40.50.920:FF:000001">
    <property type="entry name" value="Pyruvate dehydrogenase E1 beta subunit"/>
    <property type="match status" value="1"/>
</dbReference>
<dbReference type="GO" id="GO:0046872">
    <property type="term" value="F:metal ion binding"/>
    <property type="evidence" value="ECO:0007669"/>
    <property type="project" value="UniProtKB-KW"/>
</dbReference>
<keyword evidence="6 10" id="KW-0560">Oxidoreductase</keyword>
<evidence type="ECO:0000256" key="3">
    <source>
        <dbReference type="ARBA" id="ARBA00022723"/>
    </source>
</evidence>
<evidence type="ECO:0000256" key="4">
    <source>
        <dbReference type="ARBA" id="ARBA00022946"/>
    </source>
</evidence>
<keyword evidence="7 10" id="KW-0786">Thiamine pyrophosphate</keyword>
<evidence type="ECO:0000256" key="9">
    <source>
        <dbReference type="ARBA" id="ARBA00023317"/>
    </source>
</evidence>
<dbReference type="FunFam" id="3.40.50.970:FF:000006">
    <property type="entry name" value="Pyruvate dehydrogenase E1 component subunit beta"/>
    <property type="match status" value="1"/>
</dbReference>
<dbReference type="VEuPathDB" id="TriTrypDB:C3747_45g244"/>
<dbReference type="VEuPathDB" id="TriTrypDB:ECC02_002251"/>
<comment type="caution">
    <text evidence="12">The sequence shown here is derived from an EMBL/GenBank/DDBJ whole genome shotgun (WGS) entry which is preliminary data.</text>
</comment>
<dbReference type="OrthoDB" id="10266385at2759"/>
<name>A0A2V2X2Y1_TRYCR</name>
<comment type="cofactor">
    <cofactor evidence="1 10">
        <name>thiamine diphosphate</name>
        <dbReference type="ChEBI" id="CHEBI:58937"/>
    </cofactor>
</comment>
<dbReference type="EC" id="1.2.4.1" evidence="10"/>
<keyword evidence="9 10" id="KW-0670">Pyruvate</keyword>
<dbReference type="VEuPathDB" id="TriTrypDB:BCY84_13534"/>
<dbReference type="CDD" id="cd07036">
    <property type="entry name" value="TPP_PYR_E1-PDHc-beta_like"/>
    <property type="match status" value="1"/>
</dbReference>
<proteinExistence type="predicted"/>
<dbReference type="InterPro" id="IPR005475">
    <property type="entry name" value="Transketolase-like_Pyr-bd"/>
</dbReference>
<evidence type="ECO:0000256" key="7">
    <source>
        <dbReference type="ARBA" id="ARBA00023052"/>
    </source>
</evidence>
<comment type="function">
    <text evidence="10">The pyruvate dehydrogenase complex catalyzes the overall conversion of pyruvate to acetyl-CoA and CO2.</text>
</comment>
<evidence type="ECO:0000256" key="1">
    <source>
        <dbReference type="ARBA" id="ARBA00001964"/>
    </source>
</evidence>